<feature type="non-terminal residue" evidence="1">
    <location>
        <position position="1"/>
    </location>
</feature>
<evidence type="ECO:0000313" key="2">
    <source>
        <dbReference type="Proteomes" id="UP000606786"/>
    </source>
</evidence>
<gene>
    <name evidence="1" type="ORF">CCAP1982_LOCUS23438</name>
</gene>
<organism evidence="1 2">
    <name type="scientific">Ceratitis capitata</name>
    <name type="common">Mediterranean fruit fly</name>
    <name type="synonym">Tephritis capitata</name>
    <dbReference type="NCBI Taxonomy" id="7213"/>
    <lineage>
        <taxon>Eukaryota</taxon>
        <taxon>Metazoa</taxon>
        <taxon>Ecdysozoa</taxon>
        <taxon>Arthropoda</taxon>
        <taxon>Hexapoda</taxon>
        <taxon>Insecta</taxon>
        <taxon>Pterygota</taxon>
        <taxon>Neoptera</taxon>
        <taxon>Endopterygota</taxon>
        <taxon>Diptera</taxon>
        <taxon>Brachycera</taxon>
        <taxon>Muscomorpha</taxon>
        <taxon>Tephritoidea</taxon>
        <taxon>Tephritidae</taxon>
        <taxon>Ceratitis</taxon>
        <taxon>Ceratitis</taxon>
    </lineage>
</organism>
<dbReference type="AlphaFoldDB" id="A0A811VMQ9"/>
<comment type="caution">
    <text evidence="1">The sequence shown here is derived from an EMBL/GenBank/DDBJ whole genome shotgun (WGS) entry which is preliminary data.</text>
</comment>
<feature type="non-terminal residue" evidence="1">
    <location>
        <position position="65"/>
    </location>
</feature>
<protein>
    <submittedName>
        <fullName evidence="1">(Mediterranean fruit fly) hypothetical protein</fullName>
    </submittedName>
</protein>
<accession>A0A811VMQ9</accession>
<sequence length="65" mass="7025">IRVKQWRSQICDLTELSNTPCAQLSWCHSAAAVARMQICGLLQMIAGNLDAIPMLTSAGRALLAL</sequence>
<keyword evidence="2" id="KW-1185">Reference proteome</keyword>
<dbReference type="EMBL" id="CAJHJT010000067">
    <property type="protein sequence ID" value="CAD7015499.1"/>
    <property type="molecule type" value="Genomic_DNA"/>
</dbReference>
<reference evidence="1" key="1">
    <citation type="submission" date="2020-11" db="EMBL/GenBank/DDBJ databases">
        <authorList>
            <person name="Whitehead M."/>
        </authorList>
    </citation>
    <scope>NUCLEOTIDE SEQUENCE</scope>
    <source>
        <strain evidence="1">EGII</strain>
    </source>
</reference>
<dbReference type="Proteomes" id="UP000606786">
    <property type="component" value="Unassembled WGS sequence"/>
</dbReference>
<proteinExistence type="predicted"/>
<name>A0A811VMQ9_CERCA</name>
<evidence type="ECO:0000313" key="1">
    <source>
        <dbReference type="EMBL" id="CAD7015499.1"/>
    </source>
</evidence>